<dbReference type="EMBL" id="BLRV01000091">
    <property type="protein sequence ID" value="GFP21730.1"/>
    <property type="molecule type" value="Genomic_DNA"/>
</dbReference>
<gene>
    <name evidence="4" type="ORF">HKBW3S06_00957</name>
</gene>
<dbReference type="PIRSF" id="PIRSF005644">
    <property type="entry name" value="Hdrgns_mtr_HypE"/>
    <property type="match status" value="1"/>
</dbReference>
<reference evidence="4 5" key="1">
    <citation type="journal article" date="2020" name="Front. Microbiol.">
        <title>Single-cell genomics of novel Actinobacteria with the Wood-Ljungdahl pathway discovered in a serpentinizing system.</title>
        <authorList>
            <person name="Merino N."/>
            <person name="Kawai M."/>
            <person name="Boyd E.S."/>
            <person name="Colman D.R."/>
            <person name="McGlynn S.E."/>
            <person name="Nealson K.H."/>
            <person name="Kurokawa K."/>
            <person name="Hongoh Y."/>
        </authorList>
    </citation>
    <scope>NUCLEOTIDE SEQUENCE [LARGE SCALE GENOMIC DNA]</scope>
    <source>
        <strain evidence="4 5">S06</strain>
    </source>
</reference>
<evidence type="ECO:0000259" key="2">
    <source>
        <dbReference type="Pfam" id="PF00586"/>
    </source>
</evidence>
<dbReference type="Proteomes" id="UP000580051">
    <property type="component" value="Unassembled WGS sequence"/>
</dbReference>
<comment type="caution">
    <text evidence="4">The sequence shown here is derived from an EMBL/GenBank/DDBJ whole genome shotgun (WGS) entry which is preliminary data.</text>
</comment>
<dbReference type="Pfam" id="PF02769">
    <property type="entry name" value="AIRS_C"/>
    <property type="match status" value="1"/>
</dbReference>
<dbReference type="InterPro" id="IPR036676">
    <property type="entry name" value="PurM-like_C_sf"/>
</dbReference>
<dbReference type="CDD" id="cd02197">
    <property type="entry name" value="HypE"/>
    <property type="match status" value="1"/>
</dbReference>
<comment type="similarity">
    <text evidence="1">Belongs to the HypE family.</text>
</comment>
<dbReference type="InterPro" id="IPR016188">
    <property type="entry name" value="PurM-like_N"/>
</dbReference>
<dbReference type="PANTHER" id="PTHR30303">
    <property type="entry name" value="HYDROGENASE ISOENZYMES FORMATION PROTEIN HYPE"/>
    <property type="match status" value="1"/>
</dbReference>
<proteinExistence type="inferred from homology"/>
<dbReference type="RefSeq" id="WP_308765194.1">
    <property type="nucleotide sequence ID" value="NZ_BLRV01000091.1"/>
</dbReference>
<feature type="domain" description="PurM-like N-terminal" evidence="2">
    <location>
        <begin position="36"/>
        <end position="148"/>
    </location>
</feature>
<dbReference type="Pfam" id="PF00586">
    <property type="entry name" value="AIRS"/>
    <property type="match status" value="1"/>
</dbReference>
<organism evidence="4 5">
    <name type="scientific">Candidatus Hakubella thermalkaliphila</name>
    <dbReference type="NCBI Taxonomy" id="2754717"/>
    <lineage>
        <taxon>Bacteria</taxon>
        <taxon>Bacillati</taxon>
        <taxon>Actinomycetota</taxon>
        <taxon>Actinomycetota incertae sedis</taxon>
        <taxon>Candidatus Hakubellales</taxon>
        <taxon>Candidatus Hakubellaceae</taxon>
        <taxon>Candidatus Hakubella</taxon>
    </lineage>
</organism>
<dbReference type="PANTHER" id="PTHR30303:SF0">
    <property type="entry name" value="CARBAMOYL DEHYDRATASE HYPE"/>
    <property type="match status" value="1"/>
</dbReference>
<accession>A0A6V8NQT0</accession>
<dbReference type="Gene3D" id="3.90.650.10">
    <property type="entry name" value="PurM-like C-terminal domain"/>
    <property type="match status" value="1"/>
</dbReference>
<evidence type="ECO:0000313" key="5">
    <source>
        <dbReference type="Proteomes" id="UP000580051"/>
    </source>
</evidence>
<evidence type="ECO:0000259" key="3">
    <source>
        <dbReference type="Pfam" id="PF02769"/>
    </source>
</evidence>
<protein>
    <submittedName>
        <fullName evidence="4">Hydrogenase expression/formation protein HypE</fullName>
    </submittedName>
</protein>
<dbReference type="SUPFAM" id="SSF55326">
    <property type="entry name" value="PurM N-terminal domain-like"/>
    <property type="match status" value="1"/>
</dbReference>
<evidence type="ECO:0000256" key="1">
    <source>
        <dbReference type="ARBA" id="ARBA00006243"/>
    </source>
</evidence>
<dbReference type="SUPFAM" id="SSF56042">
    <property type="entry name" value="PurM C-terminal domain-like"/>
    <property type="match status" value="1"/>
</dbReference>
<dbReference type="InterPro" id="IPR036921">
    <property type="entry name" value="PurM-like_N_sf"/>
</dbReference>
<dbReference type="GO" id="GO:0051604">
    <property type="term" value="P:protein maturation"/>
    <property type="evidence" value="ECO:0007669"/>
    <property type="project" value="TreeGrafter"/>
</dbReference>
<dbReference type="InterPro" id="IPR011854">
    <property type="entry name" value="HypE"/>
</dbReference>
<dbReference type="NCBIfam" id="TIGR02124">
    <property type="entry name" value="hypE"/>
    <property type="match status" value="1"/>
</dbReference>
<sequence>MDRILLAHGSGGKLGYELIKSLFLASFNNPVLAQLDDAARIEIASGHLAISTDCYVVNPPFFPGGDIGKLAICGTVNDLSMRGAKPLYLTVGLIIEEGFPLPDLETITASMATTANEVGVQIVAGDTKVVEKGSADRIFINTAGIGMIPEGINVSGANARPGDKVILSGTIGDHGIAILSCREELAFRTTLESDCAPLNQLVSQILQVCPHLHCLRDPTRGGLATTLNELAIQSQVGMVIEEARIPVREEVQGACEMLGLDPLYLANEGKLVAIVPASETDKVMEAMLTNPWGQNARVIGEVQASPSGMVLLKTEVGSTRILDMLSGELLPRIC</sequence>
<dbReference type="InterPro" id="IPR010918">
    <property type="entry name" value="PurM-like_C_dom"/>
</dbReference>
<evidence type="ECO:0000313" key="4">
    <source>
        <dbReference type="EMBL" id="GFP21730.1"/>
    </source>
</evidence>
<dbReference type="AlphaFoldDB" id="A0A6V8NQT0"/>
<feature type="domain" description="PurM-like C-terminal" evidence="3">
    <location>
        <begin position="160"/>
        <end position="308"/>
    </location>
</feature>
<name>A0A6V8NQT0_9ACTN</name>
<dbReference type="Gene3D" id="3.30.1330.10">
    <property type="entry name" value="PurM-like, N-terminal domain"/>
    <property type="match status" value="1"/>
</dbReference>